<feature type="domain" description="PBP" evidence="8">
    <location>
        <begin position="398"/>
        <end position="675"/>
    </location>
</feature>
<dbReference type="Gene3D" id="3.40.190.10">
    <property type="entry name" value="Periplasmic binding protein-like II"/>
    <property type="match status" value="3"/>
</dbReference>
<feature type="domain" description="TRP C-terminal" evidence="7">
    <location>
        <begin position="1114"/>
        <end position="1279"/>
    </location>
</feature>
<evidence type="ECO:0000256" key="4">
    <source>
        <dbReference type="SAM" id="MobiDB-lite"/>
    </source>
</evidence>
<dbReference type="Pfam" id="PF06011">
    <property type="entry name" value="TRP"/>
    <property type="match status" value="1"/>
</dbReference>
<evidence type="ECO:0000256" key="6">
    <source>
        <dbReference type="SAM" id="SignalP"/>
    </source>
</evidence>
<dbReference type="OrthoDB" id="6226411at2759"/>
<dbReference type="NCBIfam" id="TIGR00975">
    <property type="entry name" value="3a0107s03"/>
    <property type="match status" value="1"/>
</dbReference>
<sequence>MAVFVTACLVHLVAAHLEWGPAVELTDVFGSNSPAGMGLRDHESGHSYVVVGQSGKIASSLKAVSGMHNAELAKAEFVPLASSVESIVRVAAGSANVAAVANILPLHVAGSLDHICGPGCTGRLQLFPFSKDAMVPSLRLPVASAPAQITLSAELLVQIHSGNVSHWDDDRLVELNGGAGSAYATAIASLSDGTIAVHCTSAASTAMEILRQLAVELGIDWNDGGGCTRVHATCLQAAQAVFVTTGRGAIALVSQSETRMLPLSSGVALMPHLHDNLGSAVVFTEEAATMADLERISVVAPESMVWDGTRWPLIVVEWMVMLKSSAGAGVSGSLAATDCAAWEGLVEDLFYVTDNHGVQELLQATQGLEFASLTQLGLLREASVSAECGGKRALQSNGIVFGAGASFPKALYAVWMLAFGLQHPSAPRLEYSAVGSGSGKRAIVAEQIVFAGSDSALSDEQLQARGDLVMLPSGVGAVVTPVHIELLPGAPTVPLVLSRAAVADIFMGRISRWDDSVIAGLNPALADYLPSAAITVVVRSDKSGTTSIFTAALSSFSPTWASDGPGETSYTDAWAPGSMAQEGNTGVALAVLNTANSIGYVVLDVAIQYEMDMPLLVNKAGNLVAPTLESLSAAAGEAASASASKPALPFVKSVVDSKISNAWPIAGFTYLLVPTRSSQSCEQLKAVLEYYKWTLSSVTAAMLAESIGFAPISDAGLRSAIEKVVDGVTCGGMRLLSPCGVGKYLDASSGECMLCANGTYSSAMTDFMCVGCDAGWVASAGSGSCDICPVDTYTSADGGQCLECPAFSRALQAGSHSIASCACVSGRWRSPVADAMIDELGEIGVGRSSIELCLACPANSECSGGDAPPSTRPGYWASDDDAYTVLRCEPAEVCTGGSQCRAGHTGTMCATCLEGYYTVDGLCVKCPRHVTRRLVVMVMLMVMIMLMPVLTPQHRLMTMQVAPITANFAQVLAALTTLQLRWHPGLAFMMRMLSPVHWINIAAPPECALEQSFYLSWGIRVLLPLAMFGLVLLALFVVLAVRFVAHVMYVCSASVVAGGRLERHCVGVLVLCVFSQTPLEYFNCFKGAGGLWYLQADPSEVCYEGQWMRYLPLAVFVVLTHLVMFPVIMGVALFLARKERRRDSIGFQSFFGFLYLRYTPRYWWWEFVVLMRKLSTFCLAMFLFTSPVLAAALISIVQVVYLVAHVSYVPYIMPGTNMIEVWLCVTVVVFAVFGVFFAPVFDSEGAVKRRTLSGCLGLVLVAAYLFLGMMFVVESLRAWSVVRKRAYHILTRPWRWMRAPTAHTRLVYHRHPDPLINSRVVHARELAPSLATYLEIRDPEAVADFVTPGDDMDAELTANLLHVNNSLLNLFDVHGSLPRPPAGSSVVMTDAESQRTRITTRSPSVKSYQTTYRGASDGASGVEMDDVMSDAQATELQMSGPSFVAVSTSDVPKSSLTRSLPAPERPHNMPSLLRLIDAVSTSDARGTSGGSSTDTDLVSRQIQRVHSAGMTANTVGTWITDPDWFNWRRSGVVQRGRSNIMSSDSHAQIAVARVISIEYSEQLSSSTSSSGEVSPGSDIALVERPNKPISAQARRRISSGDFSMVMTNAELLRMKAPKSPPMTPGTEARSDIGATEVRSASGRTRSLGKPPSGLASRRNTSISNILKAQQRLVPKASSGNSTSSATDSGSDLAGNGADSVSVPRSATESQTPDATHSELPPQSRVQEPSQTRTSSSSSSSSSSLLLSSSTSTSTSSL</sequence>
<feature type="region of interest" description="Disordered" evidence="4">
    <location>
        <begin position="1382"/>
        <end position="1421"/>
    </location>
</feature>
<feature type="transmembrane region" description="Helical" evidence="5">
    <location>
        <begin position="1021"/>
        <end position="1045"/>
    </location>
</feature>
<dbReference type="SUPFAM" id="SSF53850">
    <property type="entry name" value="Periplasmic binding protein-like II"/>
    <property type="match status" value="1"/>
</dbReference>
<dbReference type="PANTHER" id="PTHR42996:SF1">
    <property type="entry name" value="PHOSPHATE-BINDING PROTEIN PSTS"/>
    <property type="match status" value="1"/>
</dbReference>
<evidence type="ECO:0000313" key="10">
    <source>
        <dbReference type="Proteomes" id="UP000054408"/>
    </source>
</evidence>
<dbReference type="GO" id="GO:0035435">
    <property type="term" value="P:phosphate ion transmembrane transport"/>
    <property type="evidence" value="ECO:0007669"/>
    <property type="project" value="InterPro"/>
</dbReference>
<evidence type="ECO:0000256" key="2">
    <source>
        <dbReference type="ARBA" id="ARBA00022448"/>
    </source>
</evidence>
<organism evidence="9 10">
    <name type="scientific">Thecamonas trahens ATCC 50062</name>
    <dbReference type="NCBI Taxonomy" id="461836"/>
    <lineage>
        <taxon>Eukaryota</taxon>
        <taxon>Apusozoa</taxon>
        <taxon>Apusomonadida</taxon>
        <taxon>Apusomonadidae</taxon>
        <taxon>Thecamonas</taxon>
    </lineage>
</organism>
<feature type="transmembrane region" description="Helical" evidence="5">
    <location>
        <begin position="934"/>
        <end position="951"/>
    </location>
</feature>
<evidence type="ECO:0000256" key="1">
    <source>
        <dbReference type="ARBA" id="ARBA00008725"/>
    </source>
</evidence>
<evidence type="ECO:0000256" key="3">
    <source>
        <dbReference type="ARBA" id="ARBA00022592"/>
    </source>
</evidence>
<dbReference type="STRING" id="461836.A0A0L0DMM2"/>
<dbReference type="InterPro" id="IPR010308">
    <property type="entry name" value="TRP_C"/>
</dbReference>
<keyword evidence="10" id="KW-1185">Reference proteome</keyword>
<dbReference type="EMBL" id="GL349480">
    <property type="protein sequence ID" value="KNC53276.1"/>
    <property type="molecule type" value="Genomic_DNA"/>
</dbReference>
<feature type="signal peptide" evidence="6">
    <location>
        <begin position="1"/>
        <end position="15"/>
    </location>
</feature>
<keyword evidence="5" id="KW-0812">Transmembrane</keyword>
<dbReference type="Pfam" id="PF12849">
    <property type="entry name" value="PBP_like_2"/>
    <property type="match status" value="1"/>
</dbReference>
<dbReference type="InterPro" id="IPR009030">
    <property type="entry name" value="Growth_fac_rcpt_cys_sf"/>
</dbReference>
<dbReference type="SUPFAM" id="SSF57184">
    <property type="entry name" value="Growth factor receptor domain"/>
    <property type="match status" value="2"/>
</dbReference>
<dbReference type="GO" id="GO:0043190">
    <property type="term" value="C:ATP-binding cassette (ABC) transporter complex"/>
    <property type="evidence" value="ECO:0007669"/>
    <property type="project" value="InterPro"/>
</dbReference>
<feature type="transmembrane region" description="Helical" evidence="5">
    <location>
        <begin position="1177"/>
        <end position="1204"/>
    </location>
</feature>
<keyword evidence="5" id="KW-1133">Transmembrane helix</keyword>
<dbReference type="PANTHER" id="PTHR42996">
    <property type="entry name" value="PHOSPHATE-BINDING PROTEIN PSTS"/>
    <property type="match status" value="1"/>
</dbReference>
<evidence type="ECO:0000259" key="7">
    <source>
        <dbReference type="Pfam" id="PF06011"/>
    </source>
</evidence>
<proteinExistence type="inferred from homology"/>
<accession>A0A0L0DMM2</accession>
<feature type="transmembrane region" description="Helical" evidence="5">
    <location>
        <begin position="1219"/>
        <end position="1240"/>
    </location>
</feature>
<feature type="chain" id="PRO_5012023117" evidence="6">
    <location>
        <begin position="16"/>
        <end position="1757"/>
    </location>
</feature>
<feature type="transmembrane region" description="Helical" evidence="5">
    <location>
        <begin position="1252"/>
        <end position="1273"/>
    </location>
</feature>
<dbReference type="InterPro" id="IPR024370">
    <property type="entry name" value="PBP_domain"/>
</dbReference>
<evidence type="ECO:0000313" key="9">
    <source>
        <dbReference type="EMBL" id="KNC53276.1"/>
    </source>
</evidence>
<dbReference type="Gene3D" id="2.10.50.10">
    <property type="entry name" value="Tumor Necrosis Factor Receptor, subunit A, domain 2"/>
    <property type="match status" value="1"/>
</dbReference>
<protein>
    <submittedName>
        <fullName evidence="9">Phosphate ABC transporter</fullName>
    </submittedName>
</protein>
<dbReference type="RefSeq" id="XP_013754540.1">
    <property type="nucleotide sequence ID" value="XM_013899086.1"/>
</dbReference>
<name>A0A0L0DMM2_THETB</name>
<reference evidence="9 10" key="1">
    <citation type="submission" date="2010-05" db="EMBL/GenBank/DDBJ databases">
        <title>The Genome Sequence of Thecamonas trahens ATCC 50062.</title>
        <authorList>
            <consortium name="The Broad Institute Genome Sequencing Platform"/>
            <person name="Russ C."/>
            <person name="Cuomo C."/>
            <person name="Shea T."/>
            <person name="Young S.K."/>
            <person name="Zeng Q."/>
            <person name="Koehrsen M."/>
            <person name="Haas B."/>
            <person name="Borodovsky M."/>
            <person name="Guigo R."/>
            <person name="Alvarado L."/>
            <person name="Berlin A."/>
            <person name="Bochicchio J."/>
            <person name="Borenstein D."/>
            <person name="Chapman S."/>
            <person name="Chen Z."/>
            <person name="Freedman E."/>
            <person name="Gellesch M."/>
            <person name="Goldberg J."/>
            <person name="Griggs A."/>
            <person name="Gujja S."/>
            <person name="Heilman E."/>
            <person name="Heiman D."/>
            <person name="Hepburn T."/>
            <person name="Howarth C."/>
            <person name="Jen D."/>
            <person name="Larson L."/>
            <person name="Mehta T."/>
            <person name="Park D."/>
            <person name="Pearson M."/>
            <person name="Roberts A."/>
            <person name="Saif S."/>
            <person name="Shenoy N."/>
            <person name="Sisk P."/>
            <person name="Stolte C."/>
            <person name="Sykes S."/>
            <person name="Thomson T."/>
            <person name="Walk T."/>
            <person name="White J."/>
            <person name="Yandava C."/>
            <person name="Burger G."/>
            <person name="Gray M.W."/>
            <person name="Holland P.W.H."/>
            <person name="King N."/>
            <person name="Lang F.B.F."/>
            <person name="Roger A.J."/>
            <person name="Ruiz-Trillo I."/>
            <person name="Lander E."/>
            <person name="Nusbaum C."/>
        </authorList>
    </citation>
    <scope>NUCLEOTIDE SEQUENCE [LARGE SCALE GENOMIC DNA]</scope>
    <source>
        <strain evidence="9 10">ATCC 50062</strain>
    </source>
</reference>
<feature type="compositionally biased region" description="Polar residues" evidence="4">
    <location>
        <begin position="1396"/>
        <end position="1413"/>
    </location>
</feature>
<feature type="compositionally biased region" description="Polar residues" evidence="4">
    <location>
        <begin position="1723"/>
        <end position="1732"/>
    </location>
</feature>
<comment type="similarity">
    <text evidence="1">Belongs to the PstS family.</text>
</comment>
<evidence type="ECO:0000259" key="8">
    <source>
        <dbReference type="Pfam" id="PF12849"/>
    </source>
</evidence>
<feature type="compositionally biased region" description="Low complexity" evidence="4">
    <location>
        <begin position="1676"/>
        <end position="1691"/>
    </location>
</feature>
<dbReference type="SMART" id="SM01411">
    <property type="entry name" value="Ephrin_rec_like"/>
    <property type="match status" value="2"/>
</dbReference>
<keyword evidence="2" id="KW-0813">Transport</keyword>
<dbReference type="InterPro" id="IPR050962">
    <property type="entry name" value="Phosphate-bind_PstS"/>
</dbReference>
<gene>
    <name evidence="9" type="ORF">AMSG_08769</name>
</gene>
<keyword evidence="3" id="KW-0592">Phosphate transport</keyword>
<feature type="transmembrane region" description="Helical" evidence="5">
    <location>
        <begin position="1113"/>
        <end position="1136"/>
    </location>
</feature>
<keyword evidence="6" id="KW-0732">Signal</keyword>
<dbReference type="eggNOG" id="ENOG502S5Z3">
    <property type="taxonomic scope" value="Eukaryota"/>
</dbReference>
<dbReference type="GeneID" id="25567384"/>
<keyword evidence="5" id="KW-0472">Membrane</keyword>
<feature type="region of interest" description="Disordered" evidence="4">
    <location>
        <begin position="1671"/>
        <end position="1757"/>
    </location>
</feature>
<feature type="compositionally biased region" description="Low complexity" evidence="4">
    <location>
        <begin position="1733"/>
        <end position="1757"/>
    </location>
</feature>
<dbReference type="InterPro" id="IPR005673">
    <property type="entry name" value="ABC_phos-bd_PstS"/>
</dbReference>
<dbReference type="CDD" id="cd13565">
    <property type="entry name" value="PBP2_PstS"/>
    <property type="match status" value="1"/>
</dbReference>
<dbReference type="Proteomes" id="UP000054408">
    <property type="component" value="Unassembled WGS sequence"/>
</dbReference>
<evidence type="ECO:0000256" key="5">
    <source>
        <dbReference type="SAM" id="Phobius"/>
    </source>
</evidence>
<feature type="compositionally biased region" description="Polar residues" evidence="4">
    <location>
        <begin position="1702"/>
        <end position="1714"/>
    </location>
</feature>
<dbReference type="GO" id="GO:0042301">
    <property type="term" value="F:phosphate ion binding"/>
    <property type="evidence" value="ECO:0007669"/>
    <property type="project" value="InterPro"/>
</dbReference>
<feature type="region of interest" description="Disordered" evidence="4">
    <location>
        <begin position="1613"/>
        <end position="1658"/>
    </location>
</feature>